<dbReference type="NCBIfam" id="NF009508">
    <property type="entry name" value="PRK12866.1"/>
    <property type="match status" value="1"/>
</dbReference>
<dbReference type="Pfam" id="PF03795">
    <property type="entry name" value="YCII"/>
    <property type="match status" value="1"/>
</dbReference>
<reference evidence="3 4" key="1">
    <citation type="submission" date="2017-05" db="EMBL/GenBank/DDBJ databases">
        <title>Complete and WGS of Bordetella genogroups.</title>
        <authorList>
            <person name="Spilker T."/>
            <person name="LiPuma J."/>
        </authorList>
    </citation>
    <scope>NUCLEOTIDE SEQUENCE [LARGE SCALE GENOMIC DNA]</scope>
    <source>
        <strain evidence="3 4">AU7206</strain>
    </source>
</reference>
<proteinExistence type="inferred from homology"/>
<dbReference type="Proteomes" id="UP000194161">
    <property type="component" value="Chromosome"/>
</dbReference>
<gene>
    <name evidence="3" type="ORF">CAL15_15505</name>
</gene>
<dbReference type="STRING" id="463040.CAL15_15505"/>
<dbReference type="RefSeq" id="WP_086081121.1">
    <property type="nucleotide sequence ID" value="NZ_CP021111.1"/>
</dbReference>
<name>A0A1W6ZKZ9_9BORD</name>
<dbReference type="PANTHER" id="PTHR33606">
    <property type="entry name" value="PROTEIN YCII"/>
    <property type="match status" value="1"/>
</dbReference>
<dbReference type="OrthoDB" id="70894at2"/>
<dbReference type="InterPro" id="IPR005545">
    <property type="entry name" value="YCII"/>
</dbReference>
<keyword evidence="4" id="KW-1185">Reference proteome</keyword>
<evidence type="ECO:0000259" key="2">
    <source>
        <dbReference type="Pfam" id="PF03795"/>
    </source>
</evidence>
<feature type="domain" description="YCII-related" evidence="2">
    <location>
        <begin position="1"/>
        <end position="85"/>
    </location>
</feature>
<evidence type="ECO:0000256" key="1">
    <source>
        <dbReference type="ARBA" id="ARBA00007689"/>
    </source>
</evidence>
<organism evidence="3 4">
    <name type="scientific">Bordetella genomosp. 13</name>
    <dbReference type="NCBI Taxonomy" id="463040"/>
    <lineage>
        <taxon>Bacteria</taxon>
        <taxon>Pseudomonadati</taxon>
        <taxon>Pseudomonadota</taxon>
        <taxon>Betaproteobacteria</taxon>
        <taxon>Burkholderiales</taxon>
        <taxon>Alcaligenaceae</taxon>
        <taxon>Bordetella</taxon>
    </lineage>
</organism>
<dbReference type="InterPro" id="IPR051807">
    <property type="entry name" value="Sec-metab_biosynth-assoc"/>
</dbReference>
<evidence type="ECO:0000313" key="3">
    <source>
        <dbReference type="EMBL" id="ARP97474.1"/>
    </source>
</evidence>
<dbReference type="KEGG" id="bgm:CAL15_15505"/>
<protein>
    <recommendedName>
        <fullName evidence="2">YCII-related domain-containing protein</fullName>
    </recommendedName>
</protein>
<dbReference type="InterPro" id="IPR011008">
    <property type="entry name" value="Dimeric_a/b-barrel"/>
</dbReference>
<evidence type="ECO:0000313" key="4">
    <source>
        <dbReference type="Proteomes" id="UP000194161"/>
    </source>
</evidence>
<dbReference type="SUPFAM" id="SSF54909">
    <property type="entry name" value="Dimeric alpha+beta barrel"/>
    <property type="match status" value="1"/>
</dbReference>
<sequence>MHFLLFYDVVPDYVVRRAAWRDEHLALARQAVQRGELVLAGALADPADGAVLLFQGDTPAAAQAFAAADPYVREGLVTHWRVRPWMTVVGEGAAHPVP</sequence>
<dbReference type="Gene3D" id="3.30.70.1060">
    <property type="entry name" value="Dimeric alpha+beta barrel"/>
    <property type="match status" value="1"/>
</dbReference>
<dbReference type="AlphaFoldDB" id="A0A1W6ZKZ9"/>
<comment type="similarity">
    <text evidence="1">Belongs to the YciI family.</text>
</comment>
<dbReference type="EMBL" id="CP021111">
    <property type="protein sequence ID" value="ARP97474.1"/>
    <property type="molecule type" value="Genomic_DNA"/>
</dbReference>
<accession>A0A1W6ZKZ9</accession>
<dbReference type="PANTHER" id="PTHR33606:SF3">
    <property type="entry name" value="PROTEIN YCII"/>
    <property type="match status" value="1"/>
</dbReference>